<feature type="compositionally biased region" description="Acidic residues" evidence="1">
    <location>
        <begin position="621"/>
        <end position="631"/>
    </location>
</feature>
<feature type="compositionally biased region" description="Low complexity" evidence="1">
    <location>
        <begin position="1187"/>
        <end position="1212"/>
    </location>
</feature>
<feature type="region of interest" description="Disordered" evidence="1">
    <location>
        <begin position="41"/>
        <end position="342"/>
    </location>
</feature>
<feature type="region of interest" description="Disordered" evidence="1">
    <location>
        <begin position="1183"/>
        <end position="1218"/>
    </location>
</feature>
<organism evidence="2 3">
    <name type="scientific">Microctonus aethiopoides</name>
    <dbReference type="NCBI Taxonomy" id="144406"/>
    <lineage>
        <taxon>Eukaryota</taxon>
        <taxon>Metazoa</taxon>
        <taxon>Ecdysozoa</taxon>
        <taxon>Arthropoda</taxon>
        <taxon>Hexapoda</taxon>
        <taxon>Insecta</taxon>
        <taxon>Pterygota</taxon>
        <taxon>Neoptera</taxon>
        <taxon>Endopterygota</taxon>
        <taxon>Hymenoptera</taxon>
        <taxon>Apocrita</taxon>
        <taxon>Ichneumonoidea</taxon>
        <taxon>Braconidae</taxon>
        <taxon>Euphorinae</taxon>
        <taxon>Microctonus</taxon>
    </lineage>
</organism>
<dbReference type="Proteomes" id="UP001168990">
    <property type="component" value="Unassembled WGS sequence"/>
</dbReference>
<feature type="region of interest" description="Disordered" evidence="1">
    <location>
        <begin position="1133"/>
        <end position="1153"/>
    </location>
</feature>
<feature type="region of interest" description="Disordered" evidence="1">
    <location>
        <begin position="605"/>
        <end position="740"/>
    </location>
</feature>
<feature type="compositionally biased region" description="Basic and acidic residues" evidence="1">
    <location>
        <begin position="682"/>
        <end position="703"/>
    </location>
</feature>
<feature type="compositionally biased region" description="Low complexity" evidence="1">
    <location>
        <begin position="280"/>
        <end position="293"/>
    </location>
</feature>
<feature type="compositionally biased region" description="Polar residues" evidence="1">
    <location>
        <begin position="376"/>
        <end position="404"/>
    </location>
</feature>
<protein>
    <submittedName>
        <fullName evidence="2">Uncharacterized protein</fullName>
    </submittedName>
</protein>
<feature type="compositionally biased region" description="Basic and acidic residues" evidence="1">
    <location>
        <begin position="162"/>
        <end position="173"/>
    </location>
</feature>
<feature type="compositionally biased region" description="Polar residues" evidence="1">
    <location>
        <begin position="212"/>
        <end position="224"/>
    </location>
</feature>
<proteinExistence type="predicted"/>
<feature type="region of interest" description="Disordered" evidence="1">
    <location>
        <begin position="2212"/>
        <end position="2231"/>
    </location>
</feature>
<feature type="region of interest" description="Disordered" evidence="1">
    <location>
        <begin position="2481"/>
        <end position="2564"/>
    </location>
</feature>
<feature type="region of interest" description="Disordered" evidence="1">
    <location>
        <begin position="2249"/>
        <end position="2293"/>
    </location>
</feature>
<feature type="compositionally biased region" description="Polar residues" evidence="1">
    <location>
        <begin position="254"/>
        <end position="268"/>
    </location>
</feature>
<feature type="compositionally biased region" description="Polar residues" evidence="1">
    <location>
        <begin position="196"/>
        <end position="205"/>
    </location>
</feature>
<keyword evidence="3" id="KW-1185">Reference proteome</keyword>
<feature type="compositionally biased region" description="Polar residues" evidence="1">
    <location>
        <begin position="711"/>
        <end position="740"/>
    </location>
</feature>
<feature type="compositionally biased region" description="Low complexity" evidence="1">
    <location>
        <begin position="1826"/>
        <end position="1853"/>
    </location>
</feature>
<evidence type="ECO:0000256" key="1">
    <source>
        <dbReference type="SAM" id="MobiDB-lite"/>
    </source>
</evidence>
<feature type="region of interest" description="Disordered" evidence="1">
    <location>
        <begin position="1764"/>
        <end position="1807"/>
    </location>
</feature>
<feature type="compositionally biased region" description="Low complexity" evidence="1">
    <location>
        <begin position="1786"/>
        <end position="1807"/>
    </location>
</feature>
<feature type="compositionally biased region" description="Polar residues" evidence="1">
    <location>
        <begin position="1773"/>
        <end position="1785"/>
    </location>
</feature>
<feature type="region of interest" description="Disordered" evidence="1">
    <location>
        <begin position="547"/>
        <end position="568"/>
    </location>
</feature>
<feature type="compositionally biased region" description="Basic and acidic residues" evidence="1">
    <location>
        <begin position="241"/>
        <end position="252"/>
    </location>
</feature>
<feature type="compositionally biased region" description="Polar residues" evidence="1">
    <location>
        <begin position="75"/>
        <end position="96"/>
    </location>
</feature>
<name>A0AA39FV61_9HYME</name>
<evidence type="ECO:0000313" key="2">
    <source>
        <dbReference type="EMBL" id="KAK0176248.1"/>
    </source>
</evidence>
<feature type="compositionally biased region" description="Polar residues" evidence="1">
    <location>
        <begin position="411"/>
        <end position="421"/>
    </location>
</feature>
<reference evidence="2" key="2">
    <citation type="submission" date="2023-03" db="EMBL/GenBank/DDBJ databases">
        <authorList>
            <person name="Inwood S.N."/>
            <person name="Skelly J.G."/>
            <person name="Guhlin J."/>
            <person name="Harrop T.W.R."/>
            <person name="Goldson S.G."/>
            <person name="Dearden P.K."/>
        </authorList>
    </citation>
    <scope>NUCLEOTIDE SEQUENCE</scope>
    <source>
        <strain evidence="2">Irish</strain>
        <tissue evidence="2">Whole body</tissue>
    </source>
</reference>
<feature type="compositionally biased region" description="Low complexity" evidence="1">
    <location>
        <begin position="2481"/>
        <end position="2509"/>
    </location>
</feature>
<accession>A0AA39FV61</accession>
<feature type="compositionally biased region" description="Polar residues" evidence="1">
    <location>
        <begin position="44"/>
        <end position="67"/>
    </location>
</feature>
<dbReference type="EMBL" id="JAQQBS010000001">
    <property type="protein sequence ID" value="KAK0176248.1"/>
    <property type="molecule type" value="Genomic_DNA"/>
</dbReference>
<feature type="compositionally biased region" description="Polar residues" evidence="1">
    <location>
        <begin position="2510"/>
        <end position="2540"/>
    </location>
</feature>
<feature type="compositionally biased region" description="Polar residues" evidence="1">
    <location>
        <begin position="143"/>
        <end position="161"/>
    </location>
</feature>
<gene>
    <name evidence="2" type="ORF">PV328_000401</name>
</gene>
<comment type="caution">
    <text evidence="2">The sequence shown here is derived from an EMBL/GenBank/DDBJ whole genome shotgun (WGS) entry which is preliminary data.</text>
</comment>
<feature type="region of interest" description="Disordered" evidence="1">
    <location>
        <begin position="2080"/>
        <end position="2104"/>
    </location>
</feature>
<feature type="region of interest" description="Disordered" evidence="1">
    <location>
        <begin position="1826"/>
        <end position="1871"/>
    </location>
</feature>
<feature type="compositionally biased region" description="Low complexity" evidence="1">
    <location>
        <begin position="2087"/>
        <end position="2098"/>
    </location>
</feature>
<feature type="compositionally biased region" description="Polar residues" evidence="1">
    <location>
        <begin position="1854"/>
        <end position="1864"/>
    </location>
</feature>
<sequence length="2840" mass="308787">MRSFQNVVLQVEKPDTATVRSRGGSRFTTVKAETRLVTTLEPFASQSRSNRRGNSATIRNTGTASRQIKSDDVISRQTTSEKSTTGQLSNSIQRRGSSNRRHNSEPPTDLVRAATEDRRYLPEPSARKKIQQIDDDLNLQVPHESSSARTTGRQSNVSFRSRSVDRSAERRIDATGPSSMFDSDVPRSRTGRKIQPTLSARNSRTSNRHSTDSSINASENIQRSTESKEQSRTTSKRPFRRITERSTQKHDVVSLNSDETTTNYSTERNYVPRSKITVDNSNSEKSNTRSSSRNNRRGSIKVTDDIELNRKKLAKHSALESESPEEKSKVQKNGIQSRNRGRDLGIQEVLRIPTDTKRRIEKNGRIIEKLSQTTEFNDNSSGRLRSRSRVASTLSKTPTESQINRHPLTTKPPSITEINSETNKDSIPISEIDKSTTNVPLSISTTSIIPSLTSRSSVASSNPRRAAASSLSIKTLPKEDFFNHGLGFRGRKLNVNTSKVSSIAPDTRNNDERQKAPIFQSNPGWTLHRRPAFKKDEIPNASLTTSTISNEIPSTNDGKISLPNDSRRRGSKIFDKASLIVKIDREVGESDNYPPEFKAKILKNSGVKDGGSKSSSVSKDYDDDDDDDDDDPMRHVIVINRRQLRSTDNGKQGDIESHNNPEVISINPITIVPDQPDNLEMFDGRNKFSLDSNDSTRSREKSTTKRKPFKSHSSTSASSIVNDNPSTTTRTSTGSQLNFTEVSPLSINTDKLPELKSSRASKRINAHSRTLTTTTPKSISTVTSLIIDRKLAKTTTSVERGSVRVGETSRLRQNRKDMIKTTTTTSITTNNPSENDDTLSTTSIYIDELTTEKSKIQSVNSRIVSSRAKKPTNNSLSTTTRRSRVWYAPYIDKNWQEPTRKSTIHDKLSTTTTVKSNIDITNKYSNKKLSDFKLNHSTLSTTITTTTETSSSLPRRRDFRPRTATYRRHSEISSVAKIQEQNRDKIPSVAITPRYHALIKSDNSTQRSVRQEPLLALQISNVTVNNSTNSTGISLSNRGKSGNSDSNIFNPTKATFLINSNMSLLEQLRNTVAPLLGTLGTKTPVFSGVYSNVNNANSNGQRVTPSGSPPRFSARYRGAELLVRKPNAIDSSGLSQTTPLIPTKNENISSPVSISSPGEPKIITFYQALETASITNELAQIDNNSKQQQEQQQESTGGQVDTNNVVNDLNLNGSTNANNDTKITIEKTLTDLEPVTNTVNKLIMVMNSQTPDPAITQSSDLTQIPEISTSMPETIGVIRSLMNPQSINNSSTNEIIQTTTDTSNIISTTDIPLSMSTDNLLMTNQEIEAIMDNLMESTTNEVTSSVVESTMPFEFTTIEPGNFAPVSTTIRPNSDNVTEQVTEMSVETSTITDETTALEMTSMSTESIATTVNLKRISDEDIPGTTEGLEILAQFGNETMSQAMQEDADGTTKLSINEIIDTDNDQVSTNSSDAMTIASISSSISSNSTEMDLKNVTETPELIDDVLLTQMMKRLMDLFSLNDELSPLSENISKVDDLGRMLGGFLDNSDRNISDDTTTILIPQENTQEFNKLATTTQLSQDNITSMQNLSTEQNAILSTTEKIIQTDVPLNDTSPNSETTQTIDQSFSSEVTTLSNKPNSELTEMFGENLITQLLNDTTNDPITTLIESETIMTTTASTSSITTAINAQIDITTITNDTNTTINNITMAIATTLSPQIIETTVPNAEVIDSSINSTTIRADDSELLTNSSSIIPIPLTIPTTNDPNSIAGFQDTTPSTAQRTAGSNVTTQSSSTIISPSSSTSQFTTTTLSSTTVNATTVTQSSLSPLLSSLSTSPSSTSTMKMETTGTSSTATMQVTSTNAPTTVSSTTLSSSTTSYLGRFGGSRITPAPRFSSSSSTRMPLRDYHIYGIYPNKTIVRKRPEDNLIDARNVDSPYVIFGIYPDGKLVRKFPNGTVIPDPPTNPVEVVFSLSTTTTTNRPKFFQQYNTVDQGTINNINNRNNINNNINKNSERINNSPADIIYNDGENNGYRSQLNIGLFGNSLNPNGDGSNQFAVPTLMPSIDNVGPQSATTTMVTDTNSMPLETSGPPSGATPSSVNPQGGRIIQDIERDKASRTKEAGGQRSTVYIGQEKFINYWSDNAAENKSQVVNVKINSITNAENVGSNSSSSPTFNIMINNEDQSQVTAPPGFPWKDPLDQIFGITTNSPIGPSVASNTLDDPSPSRSAITDRTINPIVEVFTPMLNGAQLAGDTSSTTSATTNVPSTPSTTIQMTSTTTTPTTTTTTTTTTTSKPTTTTIMTTAGITQMPSSQTTLSPTQTTIPTTISTLSPFKAGNLPQQTAFGSTFDDLAFLNSLLQTNQYANSISSTPKTLTEVEQLLANKILSLALSKPGPTRSPKAIQSSNISPNSLDGFTSFSNSPPIIIDLLKSTTIKPVTARTISTPYTWRPIPISSTASTIAYNKPSTIDSTTENYEIITKSPTTSTSTTEFSTSTTALPSSSTTTTTTTVQPTWESFPTHPPTTNQPQVITSTIQTTQKSLNKKPVTIKPTRRPRPTTTTQRPLGFGAGLLQAIFGRNIFAPPTTTTQRPLLNNRQPALNTKKIIQTTSKPISTIASENKVTTIKSTSTFSPEDDAKFLLQLLNAANKNVAKGDGIKGGNSDISMDDEKFLRAILSGEAKVRTPAPSLVSGGTTVSNAALLAELLKSEGIEPTTPINHLREQLQASGMIKPSKPTDLPRIVQTTPKKSIATRPKPSNWSPSSTYPSPLFSNFNFGLPRGGINSGETPNDSSTTRSQIMNAAIGATRLFSQFLGTAISGAAQQLQSFVRNGTSEIPDIGTL</sequence>
<feature type="region of interest" description="Disordered" evidence="1">
    <location>
        <begin position="499"/>
        <end position="526"/>
    </location>
</feature>
<evidence type="ECO:0000313" key="3">
    <source>
        <dbReference type="Proteomes" id="UP001168990"/>
    </source>
</evidence>
<feature type="region of interest" description="Disordered" evidence="1">
    <location>
        <begin position="376"/>
        <end position="421"/>
    </location>
</feature>
<reference evidence="2" key="1">
    <citation type="journal article" date="2023" name="bioRxiv">
        <title>Scaffold-level genome assemblies of two parasitoid biocontrol wasps reveal the parthenogenesis mechanism and an associated novel virus.</title>
        <authorList>
            <person name="Inwood S."/>
            <person name="Skelly J."/>
            <person name="Guhlin J."/>
            <person name="Harrop T."/>
            <person name="Goldson S."/>
            <person name="Dearden P."/>
        </authorList>
    </citation>
    <scope>NUCLEOTIDE SEQUENCE</scope>
    <source>
        <strain evidence="2">Irish</strain>
        <tissue evidence="2">Whole body</tissue>
    </source>
</reference>
<feature type="compositionally biased region" description="Polar residues" evidence="1">
    <location>
        <begin position="547"/>
        <end position="558"/>
    </location>
</feature>
<feature type="compositionally biased region" description="Low complexity" evidence="1">
    <location>
        <begin position="2254"/>
        <end position="2293"/>
    </location>
</feature>